<keyword evidence="4 8" id="KW-0804">Transcription</keyword>
<protein>
    <recommendedName>
        <fullName evidence="8">POU domain protein</fullName>
    </recommendedName>
</protein>
<evidence type="ECO:0000259" key="11">
    <source>
        <dbReference type="PROSITE" id="PS50071"/>
    </source>
</evidence>
<evidence type="ECO:0000256" key="6">
    <source>
        <dbReference type="PROSITE-ProRule" id="PRU00108"/>
    </source>
</evidence>
<dbReference type="PROSITE" id="PS00035">
    <property type="entry name" value="POU_1"/>
    <property type="match status" value="1"/>
</dbReference>
<dbReference type="SMART" id="SM00352">
    <property type="entry name" value="POU"/>
    <property type="match status" value="1"/>
</dbReference>
<evidence type="ECO:0000256" key="1">
    <source>
        <dbReference type="ARBA" id="ARBA00004123"/>
    </source>
</evidence>
<dbReference type="GO" id="GO:0002805">
    <property type="term" value="P:regulation of antimicrobial peptide biosynthetic process"/>
    <property type="evidence" value="ECO:0007669"/>
    <property type="project" value="UniProtKB-ARBA"/>
</dbReference>
<dbReference type="InterPro" id="IPR013847">
    <property type="entry name" value="POU"/>
</dbReference>
<dbReference type="GO" id="GO:0050793">
    <property type="term" value="P:regulation of developmental process"/>
    <property type="evidence" value="ECO:0007669"/>
    <property type="project" value="UniProtKB-ARBA"/>
</dbReference>
<dbReference type="SUPFAM" id="SSF46689">
    <property type="entry name" value="Homeodomain-like"/>
    <property type="match status" value="1"/>
</dbReference>
<evidence type="ECO:0000313" key="14">
    <source>
        <dbReference type="Proteomes" id="UP000198287"/>
    </source>
</evidence>
<evidence type="ECO:0000256" key="2">
    <source>
        <dbReference type="ARBA" id="ARBA00023125"/>
    </source>
</evidence>
<evidence type="ECO:0000256" key="7">
    <source>
        <dbReference type="RuleBase" id="RU000682"/>
    </source>
</evidence>
<feature type="region of interest" description="Disordered" evidence="10">
    <location>
        <begin position="90"/>
        <end position="268"/>
    </location>
</feature>
<feature type="compositionally biased region" description="Low complexity" evidence="10">
    <location>
        <begin position="444"/>
        <end position="475"/>
    </location>
</feature>
<feature type="compositionally biased region" description="Acidic residues" evidence="10">
    <location>
        <begin position="114"/>
        <end position="126"/>
    </location>
</feature>
<feature type="compositionally biased region" description="Polar residues" evidence="10">
    <location>
        <begin position="141"/>
        <end position="150"/>
    </location>
</feature>
<keyword evidence="2 6" id="KW-0238">DNA-binding</keyword>
<dbReference type="InterPro" id="IPR009057">
    <property type="entry name" value="Homeodomain-like_sf"/>
</dbReference>
<feature type="region of interest" description="Disordered" evidence="10">
    <location>
        <begin position="620"/>
        <end position="644"/>
    </location>
</feature>
<evidence type="ECO:0000256" key="3">
    <source>
        <dbReference type="ARBA" id="ARBA00023155"/>
    </source>
</evidence>
<feature type="compositionally biased region" description="Basic residues" evidence="10">
    <location>
        <begin position="230"/>
        <end position="240"/>
    </location>
</feature>
<feature type="region of interest" description="Disordered" evidence="10">
    <location>
        <begin position="393"/>
        <end position="416"/>
    </location>
</feature>
<dbReference type="PRINTS" id="PR00028">
    <property type="entry name" value="POUDOMAIN"/>
</dbReference>
<dbReference type="InterPro" id="IPR010982">
    <property type="entry name" value="Lambda_DNA-bd_dom_sf"/>
</dbReference>
<evidence type="ECO:0000313" key="13">
    <source>
        <dbReference type="EMBL" id="OXA42589.1"/>
    </source>
</evidence>
<dbReference type="PROSITE" id="PS51179">
    <property type="entry name" value="POU_3"/>
    <property type="match status" value="1"/>
</dbReference>
<proteinExistence type="inferred from homology"/>
<dbReference type="PANTHER" id="PTHR11636">
    <property type="entry name" value="POU DOMAIN"/>
    <property type="match status" value="1"/>
</dbReference>
<feature type="compositionally biased region" description="Low complexity" evidence="10">
    <location>
        <begin position="620"/>
        <end position="629"/>
    </location>
</feature>
<evidence type="ECO:0000256" key="5">
    <source>
        <dbReference type="ARBA" id="ARBA00023242"/>
    </source>
</evidence>
<feature type="compositionally biased region" description="Low complexity" evidence="10">
    <location>
        <begin position="736"/>
        <end position="754"/>
    </location>
</feature>
<dbReference type="STRING" id="158441.A0A226DBK6"/>
<dbReference type="CDD" id="cd00086">
    <property type="entry name" value="homeodomain"/>
    <property type="match status" value="1"/>
</dbReference>
<feature type="compositionally biased region" description="Basic and acidic residues" evidence="10">
    <location>
        <begin position="207"/>
        <end position="217"/>
    </location>
</feature>
<dbReference type="GO" id="GO:0005634">
    <property type="term" value="C:nucleus"/>
    <property type="evidence" value="ECO:0007669"/>
    <property type="project" value="UniProtKB-SubCell"/>
</dbReference>
<dbReference type="FunFam" id="1.10.260.40:FF:000001">
    <property type="entry name" value="POU domain protein"/>
    <property type="match status" value="1"/>
</dbReference>
<keyword evidence="14" id="KW-1185">Reference proteome</keyword>
<gene>
    <name evidence="13" type="ORF">Fcan01_22572</name>
</gene>
<dbReference type="InterPro" id="IPR000327">
    <property type="entry name" value="POU_dom"/>
</dbReference>
<evidence type="ECO:0000256" key="9">
    <source>
        <dbReference type="SAM" id="Coils"/>
    </source>
</evidence>
<feature type="compositionally biased region" description="Gly residues" evidence="10">
    <location>
        <begin position="243"/>
        <end position="256"/>
    </location>
</feature>
<feature type="domain" description="POU-specific" evidence="12">
    <location>
        <begin position="543"/>
        <end position="617"/>
    </location>
</feature>
<dbReference type="Gene3D" id="1.10.10.60">
    <property type="entry name" value="Homeodomain-like"/>
    <property type="match status" value="1"/>
</dbReference>
<dbReference type="EMBL" id="LNIX01000025">
    <property type="protein sequence ID" value="OXA42589.1"/>
    <property type="molecule type" value="Genomic_DNA"/>
</dbReference>
<dbReference type="GO" id="GO:0001228">
    <property type="term" value="F:DNA-binding transcription activator activity, RNA polymerase II-specific"/>
    <property type="evidence" value="ECO:0007669"/>
    <property type="project" value="UniProtKB-ARBA"/>
</dbReference>
<feature type="DNA-binding region" description="Homeobox" evidence="6">
    <location>
        <begin position="639"/>
        <end position="698"/>
    </location>
</feature>
<name>A0A226DBK6_FOLCA</name>
<dbReference type="SMART" id="SM00389">
    <property type="entry name" value="HOX"/>
    <property type="match status" value="1"/>
</dbReference>
<evidence type="ECO:0000259" key="12">
    <source>
        <dbReference type="PROSITE" id="PS51179"/>
    </source>
</evidence>
<evidence type="ECO:0000256" key="4">
    <source>
        <dbReference type="ARBA" id="ARBA00023163"/>
    </source>
</evidence>
<feature type="region of interest" description="Disordered" evidence="10">
    <location>
        <begin position="696"/>
        <end position="760"/>
    </location>
</feature>
<comment type="similarity">
    <text evidence="8">Belongs to the POU transcription factor family.</text>
</comment>
<dbReference type="OrthoDB" id="6358449at2759"/>
<organism evidence="13 14">
    <name type="scientific">Folsomia candida</name>
    <name type="common">Springtail</name>
    <dbReference type="NCBI Taxonomy" id="158441"/>
    <lineage>
        <taxon>Eukaryota</taxon>
        <taxon>Metazoa</taxon>
        <taxon>Ecdysozoa</taxon>
        <taxon>Arthropoda</taxon>
        <taxon>Hexapoda</taxon>
        <taxon>Collembola</taxon>
        <taxon>Entomobryomorpha</taxon>
        <taxon>Isotomoidea</taxon>
        <taxon>Isotomidae</taxon>
        <taxon>Proisotominae</taxon>
        <taxon>Folsomia</taxon>
    </lineage>
</organism>
<feature type="compositionally biased region" description="Low complexity" evidence="10">
    <location>
        <begin position="218"/>
        <end position="229"/>
    </location>
</feature>
<dbReference type="InterPro" id="IPR050255">
    <property type="entry name" value="POU_domain_TF"/>
</dbReference>
<dbReference type="PANTHER" id="PTHR11636:SF76">
    <property type="entry name" value="PROTEIN NUBBIN"/>
    <property type="match status" value="1"/>
</dbReference>
<dbReference type="AlphaFoldDB" id="A0A226DBK6"/>
<keyword evidence="9" id="KW-0175">Coiled coil</keyword>
<keyword evidence="5 6" id="KW-0539">Nucleus</keyword>
<dbReference type="Pfam" id="PF00157">
    <property type="entry name" value="Pou"/>
    <property type="match status" value="1"/>
</dbReference>
<dbReference type="FunFam" id="1.10.10.60:FF:000005">
    <property type="entry name" value="POU domain protein"/>
    <property type="match status" value="1"/>
</dbReference>
<sequence length="760" mass="82768">MVVGESVVIVKPVSVSEYRSGGGGDMKRVLELEAHHPPLIQHLSNGGGKMTRLSPSSIPTNNNNNTLATINNLINASALNLAPPNPMLLSRLVLPPRPSPGGSETPPPQHDRDQEDADFSDEDDEGPKDFRAEPLKRMDRSLSSPATDNGLNGDLLSEEEERSRSDLDEEDGDSMDSDKVVGGALNLVTSATHSPRARSRSNNNHNSHRDRERERHLNNNNTNLNNNNNNHHHHHIHSHLSKNGGGGGGQANGHHGGQLSPPSPLAPSPAGIQAALAALQAGQLSLNQLMSLSGQQFFLQNQFASAATLGSQELQALQQQLQQQQQNIQQTLQQLVMFGQTAGGTGGSALPPPTQFYLQNQPPMFQHQAPIMSCSLDANNSLLNQSLFSSNFSGLASSRSSNNNPATSSSTSSSSSSAAAAASTQVKKHLNVAQAAAAHVAQSLQQLQKSQQNSHSQQQQQQQQQHISHGQNHHGVNQQSPFHHAHHHHQSPTLLNHDHHQRNHQPNRVTPSPISPASPPQTHVTHHIKSSTPRLLVSEPPIDETTDLEELEQFAKTFKQRRIKLGFTQGDVGLAMGKLYGNDFSQTTISRFEALNLSFKNMCKLKPLLQKWLEDADNSLNNPSALSNPHTTPEAVGRRRKKRTSIETTVRVALERAFIQNPKPTSEEISILAENLNMEKEVIRVWFCNRRRQKEKRINPPSAGMGSPLGSPSHPSMHHAMFSPHGMSGAPLSLVTSYPSSPSHTPPHSTNNNPLTIKSE</sequence>
<feature type="coiled-coil region" evidence="9">
    <location>
        <begin position="307"/>
        <end position="334"/>
    </location>
</feature>
<feature type="compositionally biased region" description="Basic and acidic residues" evidence="10">
    <location>
        <begin position="127"/>
        <end position="140"/>
    </location>
</feature>
<feature type="region of interest" description="Disordered" evidence="10">
    <location>
        <begin position="444"/>
        <end position="542"/>
    </location>
</feature>
<evidence type="ECO:0000256" key="8">
    <source>
        <dbReference type="RuleBase" id="RU361194"/>
    </source>
</evidence>
<reference evidence="13 14" key="1">
    <citation type="submission" date="2015-12" db="EMBL/GenBank/DDBJ databases">
        <title>The genome of Folsomia candida.</title>
        <authorList>
            <person name="Faddeeva A."/>
            <person name="Derks M.F."/>
            <person name="Anvar Y."/>
            <person name="Smit S."/>
            <person name="Van Straalen N."/>
            <person name="Roelofs D."/>
        </authorList>
    </citation>
    <scope>NUCLEOTIDE SEQUENCE [LARGE SCALE GENOMIC DNA]</scope>
    <source>
        <strain evidence="13 14">VU population</strain>
        <tissue evidence="13">Whole body</tissue>
    </source>
</reference>
<keyword evidence="3 6" id="KW-0371">Homeobox</keyword>
<dbReference type="Pfam" id="PF00046">
    <property type="entry name" value="Homeodomain"/>
    <property type="match status" value="1"/>
</dbReference>
<feature type="domain" description="Homeobox" evidence="11">
    <location>
        <begin position="637"/>
        <end position="697"/>
    </location>
</feature>
<dbReference type="InterPro" id="IPR001356">
    <property type="entry name" value="HD"/>
</dbReference>
<accession>A0A226DBK6</accession>
<comment type="subcellular location">
    <subcellularLocation>
        <location evidence="1 6 7">Nucleus</location>
    </subcellularLocation>
</comment>
<dbReference type="PROSITE" id="PS00465">
    <property type="entry name" value="POU_2"/>
    <property type="match status" value="1"/>
</dbReference>
<dbReference type="Gene3D" id="1.10.260.40">
    <property type="entry name" value="lambda repressor-like DNA-binding domains"/>
    <property type="match status" value="1"/>
</dbReference>
<dbReference type="GO" id="GO:0000978">
    <property type="term" value="F:RNA polymerase II cis-regulatory region sequence-specific DNA binding"/>
    <property type="evidence" value="ECO:0007669"/>
    <property type="project" value="TreeGrafter"/>
</dbReference>
<dbReference type="Proteomes" id="UP000198287">
    <property type="component" value="Unassembled WGS sequence"/>
</dbReference>
<dbReference type="GO" id="GO:0048813">
    <property type="term" value="P:dendrite morphogenesis"/>
    <property type="evidence" value="ECO:0007669"/>
    <property type="project" value="UniProtKB-ARBA"/>
</dbReference>
<comment type="caution">
    <text evidence="13">The sequence shown here is derived from an EMBL/GenBank/DDBJ whole genome shotgun (WGS) entry which is preliminary data.</text>
</comment>
<dbReference type="PROSITE" id="PS50071">
    <property type="entry name" value="HOMEOBOX_2"/>
    <property type="match status" value="1"/>
</dbReference>
<evidence type="ECO:0000256" key="10">
    <source>
        <dbReference type="SAM" id="MobiDB-lite"/>
    </source>
</evidence>
<dbReference type="SUPFAM" id="SSF47413">
    <property type="entry name" value="lambda repressor-like DNA-binding domains"/>
    <property type="match status" value="1"/>
</dbReference>